<dbReference type="EMBL" id="FNWT01000005">
    <property type="protein sequence ID" value="SEH55632.1"/>
    <property type="molecule type" value="Genomic_DNA"/>
</dbReference>
<keyword evidence="1" id="KW-0808">Transferase</keyword>
<dbReference type="Gene3D" id="3.90.550.20">
    <property type="match status" value="1"/>
</dbReference>
<proteinExistence type="predicted"/>
<evidence type="ECO:0000313" key="3">
    <source>
        <dbReference type="Proteomes" id="UP000199135"/>
    </source>
</evidence>
<gene>
    <name evidence="2" type="ORF">SAMN05216447_105122</name>
</gene>
<sequence length="263" mass="30292">MSQKKTIHYCWFGGSPLGEKELACIESWKRFMPDYEIKQWDESNWDVRCCDYVSEAYDARMWAFVSDYARFDILYHFGGVYFDTDVELIRPIDDILSQGPFLGFEKNCFEGNRSSMDVAGYPVANPGLGMFAVPGMDFYKKLLRSYEDGHFANSDGSFDKTTVVIRVTRELIKDGLKKGDGVQCVDGIRLYPSDFFNPKDFITGRVTTSNNTRSIHHFSMSWYSPVRKYKHELGSKMISRGVPKTIARLLSILVAVCKYRRIQ</sequence>
<comment type="caution">
    <text evidence="2">The sequence shown here is derived from an EMBL/GenBank/DDBJ whole genome shotgun (WGS) entry which is preliminary data.</text>
</comment>
<protein>
    <submittedName>
        <fullName evidence="2">Glycosyltransferase sugar-binding region containing DXD motif-containing protein</fullName>
    </submittedName>
</protein>
<reference evidence="2 3" key="1">
    <citation type="submission" date="2016-10" db="EMBL/GenBank/DDBJ databases">
        <authorList>
            <person name="Varghese N."/>
            <person name="Submissions S."/>
        </authorList>
    </citation>
    <scope>NUCLEOTIDE SEQUENCE [LARGE SCALE GENOMIC DNA]</scope>
    <source>
        <strain evidence="2 3">WCP15</strain>
    </source>
</reference>
<dbReference type="InterPro" id="IPR051706">
    <property type="entry name" value="Glycosyltransferase_domain"/>
</dbReference>
<dbReference type="PANTHER" id="PTHR32385">
    <property type="entry name" value="MANNOSYL PHOSPHORYLINOSITOL CERAMIDE SYNTHASE"/>
    <property type="match status" value="1"/>
</dbReference>
<name>A0A1H6J4L0_9ACTN</name>
<organism evidence="2 3">
    <name type="scientific">Parafannyhessea umbonata</name>
    <dbReference type="NCBI Taxonomy" id="604330"/>
    <lineage>
        <taxon>Bacteria</taxon>
        <taxon>Bacillati</taxon>
        <taxon>Actinomycetota</taxon>
        <taxon>Coriobacteriia</taxon>
        <taxon>Coriobacteriales</taxon>
        <taxon>Atopobiaceae</taxon>
        <taxon>Parafannyhessea</taxon>
    </lineage>
</organism>
<dbReference type="RefSeq" id="WP_159443965.1">
    <property type="nucleotide sequence ID" value="NZ_FNWT01000005.1"/>
</dbReference>
<dbReference type="InterPro" id="IPR029044">
    <property type="entry name" value="Nucleotide-diphossugar_trans"/>
</dbReference>
<dbReference type="SUPFAM" id="SSF53448">
    <property type="entry name" value="Nucleotide-diphospho-sugar transferases"/>
    <property type="match status" value="1"/>
</dbReference>
<dbReference type="Pfam" id="PF04488">
    <property type="entry name" value="Gly_transf_sug"/>
    <property type="match status" value="1"/>
</dbReference>
<dbReference type="InterPro" id="IPR007577">
    <property type="entry name" value="GlycoTrfase_DXD_sugar-bd_CS"/>
</dbReference>
<dbReference type="Proteomes" id="UP000199135">
    <property type="component" value="Unassembled WGS sequence"/>
</dbReference>
<dbReference type="PANTHER" id="PTHR32385:SF15">
    <property type="entry name" value="INOSITOL PHOSPHOCERAMIDE MANNOSYLTRANSFERASE 1"/>
    <property type="match status" value="1"/>
</dbReference>
<keyword evidence="3" id="KW-1185">Reference proteome</keyword>
<evidence type="ECO:0000256" key="1">
    <source>
        <dbReference type="ARBA" id="ARBA00022679"/>
    </source>
</evidence>
<evidence type="ECO:0000313" key="2">
    <source>
        <dbReference type="EMBL" id="SEH55632.1"/>
    </source>
</evidence>
<accession>A0A1H6J4L0</accession>